<protein>
    <submittedName>
        <fullName evidence="2">2-haloalkanoic acid dehalogenase</fullName>
    </submittedName>
</protein>
<dbReference type="OrthoDB" id="9785638at2"/>
<keyword evidence="3" id="KW-1185">Reference proteome</keyword>
<dbReference type="GO" id="GO:0016787">
    <property type="term" value="F:hydrolase activity"/>
    <property type="evidence" value="ECO:0007669"/>
    <property type="project" value="UniProtKB-KW"/>
</dbReference>
<dbReference type="Pfam" id="PF00702">
    <property type="entry name" value="Hydrolase"/>
    <property type="match status" value="1"/>
</dbReference>
<dbReference type="InterPro" id="IPR023214">
    <property type="entry name" value="HAD_sf"/>
</dbReference>
<sequence length="239" mass="26667">MKSWPEVLTFDVVGTLIDFESGMVDFIHAHCGAAGQAMDREAFLAAYGAAHDRAGTLLFPDDMVPVYHILAEQFDLPRDDAIAQAFAQDARNWKPFPDTVAALKRLSKHFKLVAMTNCQRWAFAGLEKSLDYPFFDTVTVDDALCEKPTPEFFAFTRGRLSRDGIVKDKILHVAQSQFHDIGIAREMGYCVCWIERRQGLEGYGATIAVEEATIPDYHFATLAELADFMDEKASVSAMA</sequence>
<dbReference type="SUPFAM" id="SSF56784">
    <property type="entry name" value="HAD-like"/>
    <property type="match status" value="1"/>
</dbReference>
<dbReference type="InterPro" id="IPR006439">
    <property type="entry name" value="HAD-SF_hydro_IA"/>
</dbReference>
<dbReference type="EMBL" id="NKUA01000002">
    <property type="protein sequence ID" value="PYD80618.1"/>
    <property type="molecule type" value="Genomic_DNA"/>
</dbReference>
<dbReference type="Gene3D" id="3.40.50.1000">
    <property type="entry name" value="HAD superfamily/HAD-like"/>
    <property type="match status" value="1"/>
</dbReference>
<dbReference type="InterPro" id="IPR036412">
    <property type="entry name" value="HAD-like_sf"/>
</dbReference>
<proteinExistence type="predicted"/>
<evidence type="ECO:0000313" key="3">
    <source>
        <dbReference type="Proteomes" id="UP000247814"/>
    </source>
</evidence>
<accession>A0A318QT54</accession>
<dbReference type="SFLD" id="SFLDS00003">
    <property type="entry name" value="Haloacid_Dehalogenase"/>
    <property type="match status" value="1"/>
</dbReference>
<comment type="caution">
    <text evidence="2">The sequence shown here is derived from an EMBL/GenBank/DDBJ whole genome shotgun (WGS) entry which is preliminary data.</text>
</comment>
<dbReference type="Proteomes" id="UP000247814">
    <property type="component" value="Unassembled WGS sequence"/>
</dbReference>
<dbReference type="SFLD" id="SFLDG01129">
    <property type="entry name" value="C1.5:_HAD__Beta-PGM__Phosphata"/>
    <property type="match status" value="1"/>
</dbReference>
<name>A0A318QT54_9PROT</name>
<evidence type="ECO:0000313" key="2">
    <source>
        <dbReference type="EMBL" id="PYD80618.1"/>
    </source>
</evidence>
<reference evidence="2 3" key="1">
    <citation type="submission" date="2017-07" db="EMBL/GenBank/DDBJ databases">
        <title>A draft genome sequence of Komagataeibacter sucrofermentans LMG 18788.</title>
        <authorList>
            <person name="Skraban J."/>
            <person name="Cleenwerck I."/>
            <person name="Vandamme P."/>
            <person name="Trcek J."/>
        </authorList>
    </citation>
    <scope>NUCLEOTIDE SEQUENCE [LARGE SCALE GENOMIC DNA]</scope>
    <source>
        <strain evidence="2 3">LMG 18788</strain>
    </source>
</reference>
<dbReference type="InterPro" id="IPR051540">
    <property type="entry name" value="S-2-haloacid_dehalogenase"/>
</dbReference>
<dbReference type="NCBIfam" id="TIGR01493">
    <property type="entry name" value="HAD-SF-IA-v2"/>
    <property type="match status" value="1"/>
</dbReference>
<dbReference type="Gene3D" id="1.10.150.750">
    <property type="match status" value="1"/>
</dbReference>
<dbReference type="PANTHER" id="PTHR43316">
    <property type="entry name" value="HYDROLASE, HALOACID DELAHOGENASE-RELATED"/>
    <property type="match status" value="1"/>
</dbReference>
<gene>
    <name evidence="2" type="ORF">CFR77_01525</name>
</gene>
<organism evidence="2 3">
    <name type="scientific">Komagataeibacter sucrofermentans</name>
    <dbReference type="NCBI Taxonomy" id="1053551"/>
    <lineage>
        <taxon>Bacteria</taxon>
        <taxon>Pseudomonadati</taxon>
        <taxon>Pseudomonadota</taxon>
        <taxon>Alphaproteobacteria</taxon>
        <taxon>Acetobacterales</taxon>
        <taxon>Acetobacteraceae</taxon>
        <taxon>Komagataeibacter</taxon>
    </lineage>
</organism>
<keyword evidence="1" id="KW-0378">Hydrolase</keyword>
<dbReference type="RefSeq" id="WP_110566977.1">
    <property type="nucleotide sequence ID" value="NZ_CP137147.1"/>
</dbReference>
<dbReference type="AlphaFoldDB" id="A0A318QT54"/>
<evidence type="ECO:0000256" key="1">
    <source>
        <dbReference type="ARBA" id="ARBA00022801"/>
    </source>
</evidence>
<dbReference type="PANTHER" id="PTHR43316:SF3">
    <property type="entry name" value="HALOACID DEHALOGENASE, TYPE II (AFU_ORTHOLOGUE AFUA_2G07750)-RELATED"/>
    <property type="match status" value="1"/>
</dbReference>